<name>A0A6A1UYS4_9ROSI</name>
<sequence>MTVQEKLAGDNMCLKWTSVQVAFGPGVTPSSSIRRHCLAKDDNDGKSSSSGPKSSDYGQTLLSSPSAANQDEGNTCSADRTSKSAQIVQKEYREPWDYKNTYYPTTLPLRRPYSGSPELLDEAEFGEAAAKSEHDEDTINPASDLGLMMESDEGQMFFFKFPASLPHLKRSASRKGKEKVGTQSSSDGGGVSKKGCSLEELPGGYMGKLLVYKSGAIKLKMGDALFDVSPGSDCIFAQDVAAINLSEKQCCVLGELGKRAVFLMLNATSFVLLLELLDEAEFGEAAAKSEHDEDTINPASDLGLMMESDEGQMFFFKLPASLPHLKRSASRKGKEKVGTQSSSDGGGVSKKGCSLEELPGGYMGKLLVSPGSDCIFAQDVAAINLSEKQCCVLGELGKRAVVTPDVDSLFD</sequence>
<dbReference type="OrthoDB" id="5836119at2759"/>
<dbReference type="Pfam" id="PF05132">
    <property type="entry name" value="RNA_pol_Rpc4"/>
    <property type="match status" value="2"/>
</dbReference>
<dbReference type="PANTHER" id="PTHR13408:SF6">
    <property type="entry name" value="DNA BINDING PROTEIN"/>
    <property type="match status" value="1"/>
</dbReference>
<organism evidence="2 3">
    <name type="scientific">Morella rubra</name>
    <name type="common">Chinese bayberry</name>
    <dbReference type="NCBI Taxonomy" id="262757"/>
    <lineage>
        <taxon>Eukaryota</taxon>
        <taxon>Viridiplantae</taxon>
        <taxon>Streptophyta</taxon>
        <taxon>Embryophyta</taxon>
        <taxon>Tracheophyta</taxon>
        <taxon>Spermatophyta</taxon>
        <taxon>Magnoliopsida</taxon>
        <taxon>eudicotyledons</taxon>
        <taxon>Gunneridae</taxon>
        <taxon>Pentapetalae</taxon>
        <taxon>rosids</taxon>
        <taxon>fabids</taxon>
        <taxon>Fagales</taxon>
        <taxon>Myricaceae</taxon>
        <taxon>Morella</taxon>
    </lineage>
</organism>
<feature type="region of interest" description="Disordered" evidence="1">
    <location>
        <begin position="27"/>
        <end position="86"/>
    </location>
</feature>
<evidence type="ECO:0000313" key="3">
    <source>
        <dbReference type="Proteomes" id="UP000516437"/>
    </source>
</evidence>
<proteinExistence type="predicted"/>
<feature type="compositionally biased region" description="Low complexity" evidence="1">
    <location>
        <begin position="46"/>
        <end position="58"/>
    </location>
</feature>
<protein>
    <submittedName>
        <fullName evidence="2">DNA-directed RNA polymerase III subunit rpc4</fullName>
    </submittedName>
</protein>
<dbReference type="GO" id="GO:0042797">
    <property type="term" value="P:tRNA transcription by RNA polymerase III"/>
    <property type="evidence" value="ECO:0007669"/>
    <property type="project" value="TreeGrafter"/>
</dbReference>
<reference evidence="2 3" key="1">
    <citation type="journal article" date="2019" name="Plant Biotechnol. J.">
        <title>The red bayberry genome and genetic basis of sex determination.</title>
        <authorList>
            <person name="Jia H.M."/>
            <person name="Jia H.J."/>
            <person name="Cai Q.L."/>
            <person name="Wang Y."/>
            <person name="Zhao H.B."/>
            <person name="Yang W.F."/>
            <person name="Wang G.Y."/>
            <person name="Li Y.H."/>
            <person name="Zhan D.L."/>
            <person name="Shen Y.T."/>
            <person name="Niu Q.F."/>
            <person name="Chang L."/>
            <person name="Qiu J."/>
            <person name="Zhao L."/>
            <person name="Xie H.B."/>
            <person name="Fu W.Y."/>
            <person name="Jin J."/>
            <person name="Li X.W."/>
            <person name="Jiao Y."/>
            <person name="Zhou C.C."/>
            <person name="Tu T."/>
            <person name="Chai C.Y."/>
            <person name="Gao J.L."/>
            <person name="Fan L.J."/>
            <person name="van de Weg E."/>
            <person name="Wang J.Y."/>
            <person name="Gao Z.S."/>
        </authorList>
    </citation>
    <scope>NUCLEOTIDE SEQUENCE [LARGE SCALE GENOMIC DNA]</scope>
    <source>
        <tissue evidence="2">Leaves</tissue>
    </source>
</reference>
<dbReference type="InterPro" id="IPR007811">
    <property type="entry name" value="RPC4"/>
</dbReference>
<dbReference type="EMBL" id="RXIC02000026">
    <property type="protein sequence ID" value="KAB1204807.1"/>
    <property type="molecule type" value="Genomic_DNA"/>
</dbReference>
<dbReference type="GO" id="GO:0003677">
    <property type="term" value="F:DNA binding"/>
    <property type="evidence" value="ECO:0007669"/>
    <property type="project" value="InterPro"/>
</dbReference>
<dbReference type="GO" id="GO:0005666">
    <property type="term" value="C:RNA polymerase III complex"/>
    <property type="evidence" value="ECO:0007669"/>
    <property type="project" value="InterPro"/>
</dbReference>
<dbReference type="PANTHER" id="PTHR13408">
    <property type="entry name" value="DNA-DIRECTED RNA POLYMERASE III"/>
    <property type="match status" value="1"/>
</dbReference>
<keyword evidence="2" id="KW-0240">DNA-directed RNA polymerase</keyword>
<accession>A0A6A1UYS4</accession>
<dbReference type="Proteomes" id="UP000516437">
    <property type="component" value="Chromosome 8"/>
</dbReference>
<gene>
    <name evidence="2" type="ORF">CJ030_MR8G002621</name>
</gene>
<evidence type="ECO:0000256" key="1">
    <source>
        <dbReference type="SAM" id="MobiDB-lite"/>
    </source>
</evidence>
<keyword evidence="2" id="KW-0804">Transcription</keyword>
<feature type="region of interest" description="Disordered" evidence="1">
    <location>
        <begin position="327"/>
        <end position="351"/>
    </location>
</feature>
<keyword evidence="3" id="KW-1185">Reference proteome</keyword>
<feature type="compositionally biased region" description="Polar residues" evidence="1">
    <location>
        <begin position="60"/>
        <end position="86"/>
    </location>
</feature>
<evidence type="ECO:0000313" key="2">
    <source>
        <dbReference type="EMBL" id="KAB1204807.1"/>
    </source>
</evidence>
<feature type="region of interest" description="Disordered" evidence="1">
    <location>
        <begin position="170"/>
        <end position="194"/>
    </location>
</feature>
<comment type="caution">
    <text evidence="2">The sequence shown here is derived from an EMBL/GenBank/DDBJ whole genome shotgun (WGS) entry which is preliminary data.</text>
</comment>
<dbReference type="AlphaFoldDB" id="A0A6A1UYS4"/>